<proteinExistence type="inferred from homology"/>
<keyword evidence="4 6" id="KW-0378">Hydrolase</keyword>
<feature type="binding site" evidence="6">
    <location>
        <position position="95"/>
    </location>
    <ligand>
        <name>Mg(2+)</name>
        <dbReference type="ChEBI" id="CHEBI:18420"/>
    </ligand>
</feature>
<dbReference type="PANTHER" id="PTHR42740">
    <property type="entry name" value="RIBONUCLEASE VAPC3"/>
    <property type="match status" value="1"/>
</dbReference>
<dbReference type="STRING" id="351605.Gura_1751"/>
<dbReference type="OrthoDB" id="9811788at2"/>
<evidence type="ECO:0000256" key="6">
    <source>
        <dbReference type="HAMAP-Rule" id="MF_00265"/>
    </source>
</evidence>
<dbReference type="PANTHER" id="PTHR42740:SF1">
    <property type="entry name" value="RIBONUCLEASE VAPC3"/>
    <property type="match status" value="1"/>
</dbReference>
<evidence type="ECO:0000256" key="5">
    <source>
        <dbReference type="ARBA" id="ARBA00022842"/>
    </source>
</evidence>
<comment type="function">
    <text evidence="6">Toxic component of a toxin-antitoxin (TA) system. An RNase.</text>
</comment>
<dbReference type="Gene3D" id="3.40.50.1010">
    <property type="entry name" value="5'-nuclease"/>
    <property type="match status" value="1"/>
</dbReference>
<dbReference type="InterPro" id="IPR022907">
    <property type="entry name" value="VapC_family"/>
</dbReference>
<comment type="cofactor">
    <cofactor evidence="6">
        <name>Mg(2+)</name>
        <dbReference type="ChEBI" id="CHEBI:18420"/>
    </cofactor>
</comment>
<gene>
    <name evidence="6" type="primary">vapC</name>
    <name evidence="8" type="ordered locus">Gura_1751</name>
</gene>
<feature type="binding site" evidence="6">
    <location>
        <position position="7"/>
    </location>
    <ligand>
        <name>Mg(2+)</name>
        <dbReference type="ChEBI" id="CHEBI:18420"/>
    </ligand>
</feature>
<keyword evidence="9" id="KW-1185">Reference proteome</keyword>
<keyword evidence="5 6" id="KW-0460">Magnesium</keyword>
<dbReference type="HOGENOM" id="CLU_118482_1_1_7"/>
<keyword evidence="6" id="KW-0800">Toxin</keyword>
<accession>A5GET9</accession>
<protein>
    <recommendedName>
        <fullName evidence="6">Ribonuclease VapC</fullName>
        <shortName evidence="6">RNase VapC</shortName>
        <ecNumber evidence="6">3.1.-.-</ecNumber>
    </recommendedName>
    <alternativeName>
        <fullName evidence="6">Toxin VapC</fullName>
    </alternativeName>
</protein>
<dbReference type="Proteomes" id="UP000006695">
    <property type="component" value="Chromosome"/>
</dbReference>
<name>A5GET9_GEOUR</name>
<organism evidence="8 9">
    <name type="scientific">Geotalea uraniireducens (strain Rf4)</name>
    <name type="common">Geobacter uraniireducens</name>
    <dbReference type="NCBI Taxonomy" id="351605"/>
    <lineage>
        <taxon>Bacteria</taxon>
        <taxon>Pseudomonadati</taxon>
        <taxon>Thermodesulfobacteriota</taxon>
        <taxon>Desulfuromonadia</taxon>
        <taxon>Geobacterales</taxon>
        <taxon>Geobacteraceae</taxon>
        <taxon>Geotalea</taxon>
    </lineage>
</organism>
<keyword evidence="1 6" id="KW-1277">Toxin-antitoxin system</keyword>
<comment type="similarity">
    <text evidence="6">Belongs to the PINc/VapC protein family.</text>
</comment>
<dbReference type="InterPro" id="IPR002716">
    <property type="entry name" value="PIN_dom"/>
</dbReference>
<dbReference type="GO" id="GO:0016787">
    <property type="term" value="F:hydrolase activity"/>
    <property type="evidence" value="ECO:0007669"/>
    <property type="project" value="UniProtKB-KW"/>
</dbReference>
<dbReference type="GO" id="GO:0000287">
    <property type="term" value="F:magnesium ion binding"/>
    <property type="evidence" value="ECO:0007669"/>
    <property type="project" value="UniProtKB-UniRule"/>
</dbReference>
<dbReference type="GO" id="GO:0090729">
    <property type="term" value="F:toxin activity"/>
    <property type="evidence" value="ECO:0007669"/>
    <property type="project" value="UniProtKB-KW"/>
</dbReference>
<evidence type="ECO:0000259" key="7">
    <source>
        <dbReference type="Pfam" id="PF01850"/>
    </source>
</evidence>
<evidence type="ECO:0000313" key="9">
    <source>
        <dbReference type="Proteomes" id="UP000006695"/>
    </source>
</evidence>
<dbReference type="CDD" id="cd18759">
    <property type="entry name" value="PIN_MtVapC3-like"/>
    <property type="match status" value="1"/>
</dbReference>
<dbReference type="EC" id="3.1.-.-" evidence="6"/>
<dbReference type="InterPro" id="IPR051749">
    <property type="entry name" value="PINc/VapC_TA_RNase"/>
</dbReference>
<dbReference type="RefSeq" id="WP_011938650.1">
    <property type="nucleotide sequence ID" value="NC_009483.1"/>
</dbReference>
<evidence type="ECO:0000256" key="2">
    <source>
        <dbReference type="ARBA" id="ARBA00022722"/>
    </source>
</evidence>
<reference evidence="8 9" key="1">
    <citation type="submission" date="2007-05" db="EMBL/GenBank/DDBJ databases">
        <title>Complete sequence of Geobacter uraniireducens Rf4.</title>
        <authorList>
            <consortium name="US DOE Joint Genome Institute"/>
            <person name="Copeland A."/>
            <person name="Lucas S."/>
            <person name="Lapidus A."/>
            <person name="Barry K."/>
            <person name="Detter J.C."/>
            <person name="Glavina del Rio T."/>
            <person name="Hammon N."/>
            <person name="Israni S."/>
            <person name="Dalin E."/>
            <person name="Tice H."/>
            <person name="Pitluck S."/>
            <person name="Chertkov O."/>
            <person name="Brettin T."/>
            <person name="Bruce D."/>
            <person name="Han C."/>
            <person name="Schmutz J."/>
            <person name="Larimer F."/>
            <person name="Land M."/>
            <person name="Hauser L."/>
            <person name="Kyrpides N."/>
            <person name="Mikhailova N."/>
            <person name="Shelobolina E."/>
            <person name="Aklujkar M."/>
            <person name="Lovley D."/>
            <person name="Richardson P."/>
        </authorList>
    </citation>
    <scope>NUCLEOTIDE SEQUENCE [LARGE SCALE GENOMIC DNA]</scope>
    <source>
        <strain evidence="8 9">Rf4</strain>
    </source>
</reference>
<evidence type="ECO:0000256" key="4">
    <source>
        <dbReference type="ARBA" id="ARBA00022801"/>
    </source>
</evidence>
<dbReference type="HAMAP" id="MF_00265">
    <property type="entry name" value="VapC_Nob1"/>
    <property type="match status" value="1"/>
</dbReference>
<keyword evidence="3 6" id="KW-0479">Metal-binding</keyword>
<dbReference type="SUPFAM" id="SSF88723">
    <property type="entry name" value="PIN domain-like"/>
    <property type="match status" value="1"/>
</dbReference>
<evidence type="ECO:0000313" key="8">
    <source>
        <dbReference type="EMBL" id="ABQ25944.1"/>
    </source>
</evidence>
<dbReference type="Pfam" id="PF01850">
    <property type="entry name" value="PIN"/>
    <property type="match status" value="1"/>
</dbReference>
<dbReference type="EMBL" id="CP000698">
    <property type="protein sequence ID" value="ABQ25944.1"/>
    <property type="molecule type" value="Genomic_DNA"/>
</dbReference>
<keyword evidence="2 6" id="KW-0540">Nuclease</keyword>
<feature type="domain" description="PIN" evidence="7">
    <location>
        <begin position="4"/>
        <end position="120"/>
    </location>
</feature>
<dbReference type="GO" id="GO:0004540">
    <property type="term" value="F:RNA nuclease activity"/>
    <property type="evidence" value="ECO:0007669"/>
    <property type="project" value="InterPro"/>
</dbReference>
<evidence type="ECO:0000256" key="1">
    <source>
        <dbReference type="ARBA" id="ARBA00022649"/>
    </source>
</evidence>
<evidence type="ECO:0000256" key="3">
    <source>
        <dbReference type="ARBA" id="ARBA00022723"/>
    </source>
</evidence>
<sequence length="131" mass="14607">MARVLVDTSLWIEFFRKHEPYHGIVTRLIDDEQVCCTGTILAELMQGAKSDKELAVLGDFLQVFEFIPETAELWAEAGRLSFNLRRKGLTTGLADCFIAVAASLARVPLATLDGHFEVLKKPAKISLYPLQ</sequence>
<dbReference type="InterPro" id="IPR029060">
    <property type="entry name" value="PIN-like_dom_sf"/>
</dbReference>
<dbReference type="KEGG" id="gur:Gura_1751"/>
<dbReference type="AlphaFoldDB" id="A5GET9"/>